<evidence type="ECO:0000256" key="2">
    <source>
        <dbReference type="ARBA" id="ARBA00023002"/>
    </source>
</evidence>
<comment type="subcellular location">
    <subcellularLocation>
        <location evidence="4">Cytoplasm</location>
    </subcellularLocation>
</comment>
<dbReference type="EMBL" id="NJBO01000004">
    <property type="protein sequence ID" value="TKJ43537.1"/>
    <property type="molecule type" value="Genomic_DNA"/>
</dbReference>
<dbReference type="EC" id="1.8.4.10" evidence="4"/>
<dbReference type="Pfam" id="PF01507">
    <property type="entry name" value="PAPS_reduct"/>
    <property type="match status" value="1"/>
</dbReference>
<dbReference type="GO" id="GO:0004604">
    <property type="term" value="F:phosphoadenylyl-sulfate reductase (thioredoxin) activity"/>
    <property type="evidence" value="ECO:0007669"/>
    <property type="project" value="UniProtKB-UniRule"/>
</dbReference>
<keyword evidence="4" id="KW-0408">Iron</keyword>
<organism evidence="6 7">
    <name type="scientific">candidate division TA06 bacterium B3_TA06</name>
    <dbReference type="NCBI Taxonomy" id="2012487"/>
    <lineage>
        <taxon>Bacteria</taxon>
        <taxon>Bacteria division TA06</taxon>
    </lineage>
</organism>
<evidence type="ECO:0000256" key="1">
    <source>
        <dbReference type="ARBA" id="ARBA00009732"/>
    </source>
</evidence>
<dbReference type="Proteomes" id="UP000317778">
    <property type="component" value="Unassembled WGS sequence"/>
</dbReference>
<dbReference type="PANTHER" id="PTHR46509">
    <property type="entry name" value="PHOSPHOADENOSINE PHOSPHOSULFATE REDUCTASE"/>
    <property type="match status" value="1"/>
</dbReference>
<evidence type="ECO:0000256" key="4">
    <source>
        <dbReference type="HAMAP-Rule" id="MF_00063"/>
    </source>
</evidence>
<comment type="pathway">
    <text evidence="3 4">Sulfur metabolism; hydrogen sulfide biosynthesis; sulfite from sulfate.</text>
</comment>
<comment type="catalytic activity">
    <reaction evidence="4">
        <text>[thioredoxin]-disulfide + sulfite + AMP + 2 H(+) = adenosine 5'-phosphosulfate + [thioredoxin]-dithiol</text>
        <dbReference type="Rhea" id="RHEA:21976"/>
        <dbReference type="Rhea" id="RHEA-COMP:10698"/>
        <dbReference type="Rhea" id="RHEA-COMP:10700"/>
        <dbReference type="ChEBI" id="CHEBI:15378"/>
        <dbReference type="ChEBI" id="CHEBI:17359"/>
        <dbReference type="ChEBI" id="CHEBI:29950"/>
        <dbReference type="ChEBI" id="CHEBI:50058"/>
        <dbReference type="ChEBI" id="CHEBI:58243"/>
        <dbReference type="ChEBI" id="CHEBI:456215"/>
        <dbReference type="EC" id="1.8.4.10"/>
    </reaction>
</comment>
<dbReference type="GO" id="GO:0019379">
    <property type="term" value="P:sulfate assimilation, phosphoadenylyl sulfate reduction by phosphoadenylyl-sulfate reductase (thioredoxin)"/>
    <property type="evidence" value="ECO:0007669"/>
    <property type="project" value="UniProtKB-UniRule"/>
</dbReference>
<evidence type="ECO:0000256" key="3">
    <source>
        <dbReference type="ARBA" id="ARBA00024327"/>
    </source>
</evidence>
<feature type="domain" description="Phosphoadenosine phosphosulphate reductase" evidence="5">
    <location>
        <begin position="60"/>
        <end position="222"/>
    </location>
</feature>
<keyword evidence="2 4" id="KW-0560">Oxidoreductase</keyword>
<dbReference type="GO" id="GO:0005737">
    <property type="term" value="C:cytoplasm"/>
    <property type="evidence" value="ECO:0007669"/>
    <property type="project" value="UniProtKB-SubCell"/>
</dbReference>
<name>A0A532V985_UNCT6</name>
<dbReference type="SUPFAM" id="SSF52402">
    <property type="entry name" value="Adenine nucleotide alpha hydrolases-like"/>
    <property type="match status" value="1"/>
</dbReference>
<feature type="binding site" evidence="4">
    <location>
        <position position="220"/>
    </location>
    <ligand>
        <name>[4Fe-4S] cluster</name>
        <dbReference type="ChEBI" id="CHEBI:49883"/>
    </ligand>
</feature>
<dbReference type="PANTHER" id="PTHR46509:SF1">
    <property type="entry name" value="PHOSPHOADENOSINE PHOSPHOSULFATE REDUCTASE"/>
    <property type="match status" value="1"/>
</dbReference>
<dbReference type="GO" id="GO:0046872">
    <property type="term" value="F:metal ion binding"/>
    <property type="evidence" value="ECO:0007669"/>
    <property type="project" value="UniProtKB-KW"/>
</dbReference>
<dbReference type="GO" id="GO:0051539">
    <property type="term" value="F:4 iron, 4 sulfur cluster binding"/>
    <property type="evidence" value="ECO:0007669"/>
    <property type="project" value="UniProtKB-UniRule"/>
</dbReference>
<comment type="caution">
    <text evidence="6">The sequence shown here is derived from an EMBL/GenBank/DDBJ whole genome shotgun (WGS) entry which is preliminary data.</text>
</comment>
<comment type="similarity">
    <text evidence="1 4">Belongs to the PAPS reductase family. CysH subfamily.</text>
</comment>
<protein>
    <recommendedName>
        <fullName evidence="4">Adenosine 5'-phosphosulfate reductase</fullName>
        <shortName evidence="4">APS reductase</shortName>
        <ecNumber evidence="4">1.8.4.10</ecNumber>
    </recommendedName>
    <alternativeName>
        <fullName evidence="4">5'-adenylylsulfate reductase</fullName>
    </alternativeName>
    <alternativeName>
        <fullName evidence="4">Thioredoxin-dependent 5'-adenylylsulfate reductase</fullName>
    </alternativeName>
</protein>
<keyword evidence="4" id="KW-0479">Metal-binding</keyword>
<dbReference type="AlphaFoldDB" id="A0A532V985"/>
<evidence type="ECO:0000259" key="5">
    <source>
        <dbReference type="Pfam" id="PF01507"/>
    </source>
</evidence>
<proteinExistence type="inferred from homology"/>
<evidence type="ECO:0000313" key="6">
    <source>
        <dbReference type="EMBL" id="TKJ43537.1"/>
    </source>
</evidence>
<dbReference type="NCBIfam" id="NF002537">
    <property type="entry name" value="PRK02090.1"/>
    <property type="match status" value="1"/>
</dbReference>
<dbReference type="GO" id="GO:0043866">
    <property type="term" value="F:adenylyl-sulfate reductase (thioredoxin) activity"/>
    <property type="evidence" value="ECO:0007669"/>
    <property type="project" value="UniProtKB-EC"/>
</dbReference>
<dbReference type="Gene3D" id="3.40.50.620">
    <property type="entry name" value="HUPs"/>
    <property type="match status" value="1"/>
</dbReference>
<feature type="binding site" evidence="4">
    <location>
        <position position="133"/>
    </location>
    <ligand>
        <name>[4Fe-4S] cluster</name>
        <dbReference type="ChEBI" id="CHEBI:49883"/>
    </ligand>
</feature>
<comment type="function">
    <text evidence="4">Catalyzes the formation of sulfite from adenosine 5'-phosphosulfate (APS) using thioredoxin as an electron donor.</text>
</comment>
<dbReference type="GO" id="GO:0070814">
    <property type="term" value="P:hydrogen sulfide biosynthetic process"/>
    <property type="evidence" value="ECO:0007669"/>
    <property type="project" value="UniProtKB-UniRule"/>
</dbReference>
<dbReference type="InterPro" id="IPR004511">
    <property type="entry name" value="PAPS/APS_Rdtase"/>
</dbReference>
<sequence length="257" mass="30008">MQTMRVAELDREKFKKGGWMSLLDNNDDVKELVEKLNFKEKVERSMRLIEEAYERYGQRMVVANSLGKDSMAVWDLAKRAVPKIRGFIVTTRYKPQGTKEFMRKVVERYPEIKVYANDAEIPERLYETDPDECCRILKVEPVRWAIDEMGVDCWVTGLRSTEGRTRTDYKEVEERDKGLIKLNPLLLWKEREVWQYLALYQVPVNPLYKEGYRSLGCDPCTRITNEEAERAGRWLNTSKCGGECGIHTRPLRAGVAD</sequence>
<dbReference type="HAMAP" id="MF_00063">
    <property type="entry name" value="CysH"/>
    <property type="match status" value="1"/>
</dbReference>
<dbReference type="InterPro" id="IPR014729">
    <property type="entry name" value="Rossmann-like_a/b/a_fold"/>
</dbReference>
<feature type="binding site" evidence="4">
    <location>
        <position position="217"/>
    </location>
    <ligand>
        <name>[4Fe-4S] cluster</name>
        <dbReference type="ChEBI" id="CHEBI:49883"/>
    </ligand>
</feature>
<dbReference type="PIRSF" id="PIRSF000857">
    <property type="entry name" value="PAPS_reductase"/>
    <property type="match status" value="1"/>
</dbReference>
<keyword evidence="4" id="KW-0963">Cytoplasm</keyword>
<evidence type="ECO:0000313" key="7">
    <source>
        <dbReference type="Proteomes" id="UP000317778"/>
    </source>
</evidence>
<dbReference type="InterPro" id="IPR002500">
    <property type="entry name" value="PAPS_reduct_dom"/>
</dbReference>
<reference evidence="6 7" key="1">
    <citation type="submission" date="2017-06" db="EMBL/GenBank/DDBJ databases">
        <title>Novel microbial phyla capable of carbon fixation and sulfur reduction in deep-sea sediments.</title>
        <authorList>
            <person name="Huang J."/>
            <person name="Baker B."/>
            <person name="Wang Y."/>
        </authorList>
    </citation>
    <scope>NUCLEOTIDE SEQUENCE [LARGE SCALE GENOMIC DNA]</scope>
    <source>
        <strain evidence="6">B3_TA06</strain>
    </source>
</reference>
<accession>A0A532V985</accession>
<comment type="cofactor">
    <cofactor evidence="4">
        <name>[4Fe-4S] cluster</name>
        <dbReference type="ChEBI" id="CHEBI:49883"/>
    </cofactor>
    <text evidence="4">Binds 1 [4Fe-4S] cluster per subunit.</text>
</comment>
<keyword evidence="4" id="KW-0411">Iron-sulfur</keyword>
<feature type="binding site" evidence="4">
    <location>
        <position position="134"/>
    </location>
    <ligand>
        <name>[4Fe-4S] cluster</name>
        <dbReference type="ChEBI" id="CHEBI:49883"/>
    </ligand>
</feature>
<feature type="active site" description="Nucleophile; cysteine thiosulfonate intermediate" evidence="4">
    <location>
        <position position="244"/>
    </location>
</feature>
<gene>
    <name evidence="4" type="primary">cysH</name>
    <name evidence="6" type="ORF">CEE36_04175</name>
</gene>